<sequence length="144" mass="17208">MSLELQGQKRIPIYYHSGQKQMFFDSPAKGKVVAKGRRWGLTKGYANRSIEYLMDGISPGLWVDTVNSNIDRYIERYFYPVLKHLPQNRWKWRQQRKELEIFGHKLDIRSADRPELIEGFAYKFIMLNEAGIILRKEYLWHNTI</sequence>
<comment type="caution">
    <text evidence="1">The sequence shown here is derived from an EMBL/GenBank/DDBJ whole genome shotgun (WGS) entry which is preliminary data.</text>
</comment>
<dbReference type="EMBL" id="BARS01033596">
    <property type="protein sequence ID" value="GAG27159.1"/>
    <property type="molecule type" value="Genomic_DNA"/>
</dbReference>
<organism evidence="1">
    <name type="scientific">marine sediment metagenome</name>
    <dbReference type="NCBI Taxonomy" id="412755"/>
    <lineage>
        <taxon>unclassified sequences</taxon>
        <taxon>metagenomes</taxon>
        <taxon>ecological metagenomes</taxon>
    </lineage>
</organism>
<name>X0W883_9ZZZZ</name>
<proteinExistence type="predicted"/>
<dbReference type="AlphaFoldDB" id="X0W883"/>
<feature type="non-terminal residue" evidence="1">
    <location>
        <position position="144"/>
    </location>
</feature>
<evidence type="ECO:0000313" key="1">
    <source>
        <dbReference type="EMBL" id="GAG27159.1"/>
    </source>
</evidence>
<reference evidence="1" key="1">
    <citation type="journal article" date="2014" name="Front. Microbiol.">
        <title>High frequency of phylogenetically diverse reductive dehalogenase-homologous genes in deep subseafloor sedimentary metagenomes.</title>
        <authorList>
            <person name="Kawai M."/>
            <person name="Futagami T."/>
            <person name="Toyoda A."/>
            <person name="Takaki Y."/>
            <person name="Nishi S."/>
            <person name="Hori S."/>
            <person name="Arai W."/>
            <person name="Tsubouchi T."/>
            <person name="Morono Y."/>
            <person name="Uchiyama I."/>
            <person name="Ito T."/>
            <person name="Fujiyama A."/>
            <person name="Inagaki F."/>
            <person name="Takami H."/>
        </authorList>
    </citation>
    <scope>NUCLEOTIDE SEQUENCE</scope>
    <source>
        <strain evidence="1">Expedition CK06-06</strain>
    </source>
</reference>
<protein>
    <submittedName>
        <fullName evidence="1">Uncharacterized protein</fullName>
    </submittedName>
</protein>
<gene>
    <name evidence="1" type="ORF">S01H1_52009</name>
</gene>
<accession>X0W883</accession>